<dbReference type="HAMAP" id="MF_00296">
    <property type="entry name" value="MetX_acyltransf"/>
    <property type="match status" value="1"/>
</dbReference>
<dbReference type="AlphaFoldDB" id="A9URI4"/>
<evidence type="ECO:0000313" key="5">
    <source>
        <dbReference type="Proteomes" id="UP000001357"/>
    </source>
</evidence>
<dbReference type="NCBIfam" id="TIGR01392">
    <property type="entry name" value="homoserO_Ac_trn"/>
    <property type="match status" value="1"/>
</dbReference>
<dbReference type="Pfam" id="PF00561">
    <property type="entry name" value="Abhydrolase_1"/>
    <property type="match status" value="1"/>
</dbReference>
<dbReference type="STRING" id="81824.A9URI4"/>
<dbReference type="GO" id="GO:0009001">
    <property type="term" value="F:serine O-acetyltransferase activity"/>
    <property type="evidence" value="ECO:0000318"/>
    <property type="project" value="GO_Central"/>
</dbReference>
<dbReference type="GO" id="GO:0006535">
    <property type="term" value="P:cysteine biosynthetic process from serine"/>
    <property type="evidence" value="ECO:0000318"/>
    <property type="project" value="GO_Central"/>
</dbReference>
<dbReference type="Proteomes" id="UP000001357">
    <property type="component" value="Unassembled WGS sequence"/>
</dbReference>
<dbReference type="GeneID" id="5888390"/>
<dbReference type="PANTHER" id="PTHR32268:SF16">
    <property type="entry name" value="SERINE O-SUCCINYLTRANSFERASE"/>
    <property type="match status" value="1"/>
</dbReference>
<proteinExistence type="inferred from homology"/>
<dbReference type="Gene3D" id="3.40.50.1820">
    <property type="entry name" value="alpha/beta hydrolase"/>
    <property type="match status" value="1"/>
</dbReference>
<dbReference type="SUPFAM" id="SSF53474">
    <property type="entry name" value="alpha/beta-Hydrolases"/>
    <property type="match status" value="1"/>
</dbReference>
<keyword evidence="5" id="KW-1185">Reference proteome</keyword>
<name>A9URI4_MONBE</name>
<evidence type="ECO:0000313" key="4">
    <source>
        <dbReference type="EMBL" id="EDQ91929.1"/>
    </source>
</evidence>
<evidence type="ECO:0000256" key="2">
    <source>
        <dbReference type="SAM" id="MobiDB-lite"/>
    </source>
</evidence>
<dbReference type="PANTHER" id="PTHR32268">
    <property type="entry name" value="HOMOSERINE O-ACETYLTRANSFERASE"/>
    <property type="match status" value="1"/>
</dbReference>
<evidence type="ECO:0000259" key="3">
    <source>
        <dbReference type="Pfam" id="PF00561"/>
    </source>
</evidence>
<reference evidence="4 5" key="1">
    <citation type="journal article" date="2008" name="Nature">
        <title>The genome of the choanoflagellate Monosiga brevicollis and the origin of metazoans.</title>
        <authorList>
            <consortium name="JGI Sequencing"/>
            <person name="King N."/>
            <person name="Westbrook M.J."/>
            <person name="Young S.L."/>
            <person name="Kuo A."/>
            <person name="Abedin M."/>
            <person name="Chapman J."/>
            <person name="Fairclough S."/>
            <person name="Hellsten U."/>
            <person name="Isogai Y."/>
            <person name="Letunic I."/>
            <person name="Marr M."/>
            <person name="Pincus D."/>
            <person name="Putnam N."/>
            <person name="Rokas A."/>
            <person name="Wright K.J."/>
            <person name="Zuzow R."/>
            <person name="Dirks W."/>
            <person name="Good M."/>
            <person name="Goodstein D."/>
            <person name="Lemons D."/>
            <person name="Li W."/>
            <person name="Lyons J.B."/>
            <person name="Morris A."/>
            <person name="Nichols S."/>
            <person name="Richter D.J."/>
            <person name="Salamov A."/>
            <person name="Bork P."/>
            <person name="Lim W.A."/>
            <person name="Manning G."/>
            <person name="Miller W.T."/>
            <person name="McGinnis W."/>
            <person name="Shapiro H."/>
            <person name="Tjian R."/>
            <person name="Grigoriev I.V."/>
            <person name="Rokhsar D."/>
        </authorList>
    </citation>
    <scope>NUCLEOTIDE SEQUENCE [LARGE SCALE GENOMIC DNA]</scope>
    <source>
        <strain evidence="5">MX1 / ATCC 50154</strain>
    </source>
</reference>
<feature type="region of interest" description="Disordered" evidence="2">
    <location>
        <begin position="14"/>
        <end position="34"/>
    </location>
</feature>
<dbReference type="RefSeq" id="XP_001743215.1">
    <property type="nucleotide sequence ID" value="XM_001743163.1"/>
</dbReference>
<dbReference type="InterPro" id="IPR029058">
    <property type="entry name" value="AB_hydrolase_fold"/>
</dbReference>
<accession>A9URI4</accession>
<evidence type="ECO:0000256" key="1">
    <source>
        <dbReference type="ARBA" id="ARBA00006886"/>
    </source>
</evidence>
<organism evidence="4 5">
    <name type="scientific">Monosiga brevicollis</name>
    <name type="common">Choanoflagellate</name>
    <dbReference type="NCBI Taxonomy" id="81824"/>
    <lineage>
        <taxon>Eukaryota</taxon>
        <taxon>Choanoflagellata</taxon>
        <taxon>Craspedida</taxon>
        <taxon>Salpingoecidae</taxon>
        <taxon>Monosiga</taxon>
    </lineage>
</organism>
<dbReference type="InParanoid" id="A9URI4"/>
<gene>
    <name evidence="4" type="ORF">MONBRDRAFT_23216</name>
</gene>
<protein>
    <recommendedName>
        <fullName evidence="3">AB hydrolase-1 domain-containing protein</fullName>
    </recommendedName>
</protein>
<sequence>MTAVSVMRRNMAHRALPTYQAPSSTTGAPSQDVPSHVGYPESNYAYLTRPGPYMPPLEEEHDACGAVLSNIAQQVPEPTYVTVNKGYNVFTSEEPFQCDITHNPNGGLLSGLQIAYETWGELNAKRDNAILLHTGLSASSHAAAHPNHDAPGWWEKFIGPGKALDTDKFFIICSNNLGGCYGTTGPAHINPADGERYAMRFPLVTVQDMVRAQFRLLDHLGIHRLHASVGSSLGGMQSLTAAALFPERVNSCVSISAAHRAHPTAIALRYMQRRIIMSDPHWAGGNYYDNTFPVVGMKHAREVATISYRSGPEWSDRFDRQRIEGAKHSFQPEFLIETYLDHQGTQACLRYDPNSLLYISKAMDLFDLTEGFATPEEALERIGCPTLVIGVQSDLLFPVSQQQELVRLLRRSGNRRVTYFELDALYGHDTFLIDVQTVGAAVKGHIEHSAVTDI</sequence>
<dbReference type="eggNOG" id="ENOG502QR3J">
    <property type="taxonomic scope" value="Eukaryota"/>
</dbReference>
<dbReference type="OMA" id="HPILVMG"/>
<feature type="compositionally biased region" description="Polar residues" evidence="2">
    <location>
        <begin position="20"/>
        <end position="33"/>
    </location>
</feature>
<comment type="similarity">
    <text evidence="1">Belongs to the AB hydrolase superfamily. MetX family.</text>
</comment>
<dbReference type="EMBL" id="CH991544">
    <property type="protein sequence ID" value="EDQ91929.1"/>
    <property type="molecule type" value="Genomic_DNA"/>
</dbReference>
<feature type="domain" description="AB hydrolase-1" evidence="3">
    <location>
        <begin position="129"/>
        <end position="431"/>
    </location>
</feature>
<dbReference type="InterPro" id="IPR000073">
    <property type="entry name" value="AB_hydrolase_1"/>
</dbReference>
<dbReference type="KEGG" id="mbr:MONBRDRAFT_23216"/>
<dbReference type="InterPro" id="IPR008220">
    <property type="entry name" value="HAT_MetX-like"/>
</dbReference>
<dbReference type="NCBIfam" id="NF001209">
    <property type="entry name" value="PRK00175.1"/>
    <property type="match status" value="1"/>
</dbReference>